<name>A0A5C6UHH0_9SPHN</name>
<protein>
    <submittedName>
        <fullName evidence="2">DUF2807 domain-containing protein</fullName>
    </submittedName>
</protein>
<proteinExistence type="predicted"/>
<evidence type="ECO:0000259" key="1">
    <source>
        <dbReference type="Pfam" id="PF10988"/>
    </source>
</evidence>
<dbReference type="Gene3D" id="2.160.20.120">
    <property type="match status" value="1"/>
</dbReference>
<dbReference type="EMBL" id="VOQR01000001">
    <property type="protein sequence ID" value="TXC72197.1"/>
    <property type="molecule type" value="Genomic_DNA"/>
</dbReference>
<dbReference type="AlphaFoldDB" id="A0A5C6UHH0"/>
<evidence type="ECO:0000313" key="3">
    <source>
        <dbReference type="Proteomes" id="UP000321250"/>
    </source>
</evidence>
<evidence type="ECO:0000313" key="2">
    <source>
        <dbReference type="EMBL" id="TXC72197.1"/>
    </source>
</evidence>
<gene>
    <name evidence="2" type="ORF">FSB78_15535</name>
</gene>
<feature type="domain" description="Putative auto-transporter adhesin head GIN" evidence="1">
    <location>
        <begin position="64"/>
        <end position="247"/>
    </location>
</feature>
<accession>A0A5C6UHH0</accession>
<dbReference type="Proteomes" id="UP000321250">
    <property type="component" value="Unassembled WGS sequence"/>
</dbReference>
<organism evidence="2 3">
    <name type="scientific">Sphingomonas ginsenosidivorax</name>
    <dbReference type="NCBI Taxonomy" id="862135"/>
    <lineage>
        <taxon>Bacteria</taxon>
        <taxon>Pseudomonadati</taxon>
        <taxon>Pseudomonadota</taxon>
        <taxon>Alphaproteobacteria</taxon>
        <taxon>Sphingomonadales</taxon>
        <taxon>Sphingomonadaceae</taxon>
        <taxon>Sphingomonas</taxon>
    </lineage>
</organism>
<comment type="caution">
    <text evidence="2">The sequence shown here is derived from an EMBL/GenBank/DDBJ whole genome shotgun (WGS) entry which is preliminary data.</text>
</comment>
<keyword evidence="3" id="KW-1185">Reference proteome</keyword>
<sequence length="268" mass="26683">MSTWARTRAAPCPRWGPARYAAPADLPGGAGRARLPGMRYFLLALLLVPAASPAATRTVSVGSFERIRIDGPFEVRVETGRSPGATISGDGRATEEVDVRVTGATLIVGKGLNGWGEQAGQKKGAVLVTLTTPSLVGATVIGGGRVTITGMKAMRVDVSVSGAGSLSLAKADTDQLNATVIGTGQMSLGGRAARARLATSGPGVIDASTLDVGDLIVTVDGVGETKAKARGSAQVTNAGLGSVTVTGPAKCVVKAPAGGPVICGAASP</sequence>
<dbReference type="InterPro" id="IPR021255">
    <property type="entry name" value="DUF2807"/>
</dbReference>
<dbReference type="Pfam" id="PF10988">
    <property type="entry name" value="DUF2807"/>
    <property type="match status" value="1"/>
</dbReference>
<reference evidence="2 3" key="1">
    <citation type="journal article" date="2013" name="Antonie Van Leeuwenhoek">
        <title>Sphingomonas ginsenosidivorax sp. nov., with the ability to transform ginsenosides.</title>
        <authorList>
            <person name="Jin X.F."/>
            <person name="Kim J.K."/>
            <person name="Liu Q.M."/>
            <person name="Kang M.S."/>
            <person name="He D."/>
            <person name="Jin F.X."/>
            <person name="Kim S.C."/>
            <person name="Im W.T."/>
        </authorList>
    </citation>
    <scope>NUCLEOTIDE SEQUENCE [LARGE SCALE GENOMIC DNA]</scope>
    <source>
        <strain evidence="2 3">KHI67</strain>
    </source>
</reference>